<accession>A0A9D3YWP0</accession>
<keyword evidence="2" id="KW-1185">Reference proteome</keyword>
<comment type="caution">
    <text evidence="1">The sequence shown here is derived from an EMBL/GenBank/DDBJ whole genome shotgun (WGS) entry which is preliminary data.</text>
</comment>
<reference evidence="1" key="1">
    <citation type="journal article" date="2019" name="bioRxiv">
        <title>The Genome of the Zebra Mussel, Dreissena polymorpha: A Resource for Invasive Species Research.</title>
        <authorList>
            <person name="McCartney M.A."/>
            <person name="Auch B."/>
            <person name="Kono T."/>
            <person name="Mallez S."/>
            <person name="Zhang Y."/>
            <person name="Obille A."/>
            <person name="Becker A."/>
            <person name="Abrahante J.E."/>
            <person name="Garbe J."/>
            <person name="Badalamenti J.P."/>
            <person name="Herman A."/>
            <person name="Mangelson H."/>
            <person name="Liachko I."/>
            <person name="Sullivan S."/>
            <person name="Sone E.D."/>
            <person name="Koren S."/>
            <person name="Silverstein K.A.T."/>
            <person name="Beckman K.B."/>
            <person name="Gohl D.M."/>
        </authorList>
    </citation>
    <scope>NUCLEOTIDE SEQUENCE</scope>
    <source>
        <strain evidence="1">Duluth1</strain>
        <tissue evidence="1">Whole animal</tissue>
    </source>
</reference>
<protein>
    <submittedName>
        <fullName evidence="1">Uncharacterized protein</fullName>
    </submittedName>
</protein>
<evidence type="ECO:0000313" key="1">
    <source>
        <dbReference type="EMBL" id="KAH3707677.1"/>
    </source>
</evidence>
<reference evidence="1" key="2">
    <citation type="submission" date="2020-11" db="EMBL/GenBank/DDBJ databases">
        <authorList>
            <person name="McCartney M.A."/>
            <person name="Auch B."/>
            <person name="Kono T."/>
            <person name="Mallez S."/>
            <person name="Becker A."/>
            <person name="Gohl D.M."/>
            <person name="Silverstein K.A.T."/>
            <person name="Koren S."/>
            <person name="Bechman K.B."/>
            <person name="Herman A."/>
            <person name="Abrahante J.E."/>
            <person name="Garbe J."/>
        </authorList>
    </citation>
    <scope>NUCLEOTIDE SEQUENCE</scope>
    <source>
        <strain evidence="1">Duluth1</strain>
        <tissue evidence="1">Whole animal</tissue>
    </source>
</reference>
<dbReference type="Proteomes" id="UP000828390">
    <property type="component" value="Unassembled WGS sequence"/>
</dbReference>
<organism evidence="1 2">
    <name type="scientific">Dreissena polymorpha</name>
    <name type="common">Zebra mussel</name>
    <name type="synonym">Mytilus polymorpha</name>
    <dbReference type="NCBI Taxonomy" id="45954"/>
    <lineage>
        <taxon>Eukaryota</taxon>
        <taxon>Metazoa</taxon>
        <taxon>Spiralia</taxon>
        <taxon>Lophotrochozoa</taxon>
        <taxon>Mollusca</taxon>
        <taxon>Bivalvia</taxon>
        <taxon>Autobranchia</taxon>
        <taxon>Heteroconchia</taxon>
        <taxon>Euheterodonta</taxon>
        <taxon>Imparidentia</taxon>
        <taxon>Neoheterodontei</taxon>
        <taxon>Myida</taxon>
        <taxon>Dreissenoidea</taxon>
        <taxon>Dreissenidae</taxon>
        <taxon>Dreissena</taxon>
    </lineage>
</organism>
<dbReference type="EMBL" id="JAIWYP010000014">
    <property type="protein sequence ID" value="KAH3707677.1"/>
    <property type="molecule type" value="Genomic_DNA"/>
</dbReference>
<sequence>MTRDLPLLKDTLKVNEEQLFMVTLSEDSSPLKFACQVVTDDLSLYNTKLQQIYHNSNCKEYRFV</sequence>
<proteinExistence type="predicted"/>
<name>A0A9D3YWP0_DREPO</name>
<dbReference type="AlphaFoldDB" id="A0A9D3YWP0"/>
<gene>
    <name evidence="1" type="ORF">DPMN_067088</name>
</gene>
<evidence type="ECO:0000313" key="2">
    <source>
        <dbReference type="Proteomes" id="UP000828390"/>
    </source>
</evidence>